<reference evidence="2 3" key="1">
    <citation type="submission" date="2018-12" db="EMBL/GenBank/DDBJ databases">
        <authorList>
            <consortium name="Pathogen Informatics"/>
        </authorList>
    </citation>
    <scope>NUCLEOTIDE SEQUENCE [LARGE SCALE GENOMIC DNA]</scope>
    <source>
        <strain evidence="2 3">NCTC13635</strain>
    </source>
</reference>
<protein>
    <submittedName>
        <fullName evidence="2">Uncharacterized protein</fullName>
    </submittedName>
</protein>
<sequence>MLITSRHAAPECPVVTVGAELNDIHGSDGSKGEEIMLGYSLLRLGLFVALAIVACTAVGLFTYLVVAALAE</sequence>
<dbReference type="AlphaFoldDB" id="A0A447S3R1"/>
<proteinExistence type="predicted"/>
<organism evidence="2 3">
    <name type="scientific">Klebsiella pneumoniae</name>
    <dbReference type="NCBI Taxonomy" id="573"/>
    <lineage>
        <taxon>Bacteria</taxon>
        <taxon>Pseudomonadati</taxon>
        <taxon>Pseudomonadota</taxon>
        <taxon>Gammaproteobacteria</taxon>
        <taxon>Enterobacterales</taxon>
        <taxon>Enterobacteriaceae</taxon>
        <taxon>Klebsiella/Raoultella group</taxon>
        <taxon>Klebsiella</taxon>
        <taxon>Klebsiella pneumoniae complex</taxon>
    </lineage>
</organism>
<gene>
    <name evidence="2" type="ORF">NCTC13635_06218</name>
</gene>
<dbReference type="EMBL" id="LR134162">
    <property type="protein sequence ID" value="VEB06703.1"/>
    <property type="molecule type" value="Genomic_DNA"/>
</dbReference>
<evidence type="ECO:0000313" key="3">
    <source>
        <dbReference type="Proteomes" id="UP000282433"/>
    </source>
</evidence>
<keyword evidence="1" id="KW-0812">Transmembrane</keyword>
<keyword evidence="1" id="KW-1133">Transmembrane helix</keyword>
<evidence type="ECO:0000313" key="2">
    <source>
        <dbReference type="EMBL" id="VEB06703.1"/>
    </source>
</evidence>
<feature type="transmembrane region" description="Helical" evidence="1">
    <location>
        <begin position="46"/>
        <end position="70"/>
    </location>
</feature>
<name>A0A447S3R1_KLEPN</name>
<keyword evidence="1" id="KW-0472">Membrane</keyword>
<accession>A0A447S3R1</accession>
<evidence type="ECO:0000256" key="1">
    <source>
        <dbReference type="SAM" id="Phobius"/>
    </source>
</evidence>
<dbReference type="Proteomes" id="UP000282433">
    <property type="component" value="Chromosome"/>
</dbReference>